<evidence type="ECO:0000256" key="1">
    <source>
        <dbReference type="SAM" id="MobiDB-lite"/>
    </source>
</evidence>
<evidence type="ECO:0000313" key="2">
    <source>
        <dbReference type="EMBL" id="VUZ43927.1"/>
    </source>
</evidence>
<reference evidence="2 3" key="1">
    <citation type="submission" date="2019-07" db="EMBL/GenBank/DDBJ databases">
        <authorList>
            <person name="Jastrzebski P J."/>
            <person name="Paukszto L."/>
            <person name="Jastrzebski P J."/>
        </authorList>
    </citation>
    <scope>NUCLEOTIDE SEQUENCE [LARGE SCALE GENOMIC DNA]</scope>
    <source>
        <strain evidence="2 3">WMS-il1</strain>
    </source>
</reference>
<evidence type="ECO:0000313" key="3">
    <source>
        <dbReference type="Proteomes" id="UP000321570"/>
    </source>
</evidence>
<feature type="compositionally biased region" description="Basic and acidic residues" evidence="1">
    <location>
        <begin position="11"/>
        <end position="22"/>
    </location>
</feature>
<organism evidence="2 3">
    <name type="scientific">Hymenolepis diminuta</name>
    <name type="common">Rat tapeworm</name>
    <dbReference type="NCBI Taxonomy" id="6216"/>
    <lineage>
        <taxon>Eukaryota</taxon>
        <taxon>Metazoa</taxon>
        <taxon>Spiralia</taxon>
        <taxon>Lophotrochozoa</taxon>
        <taxon>Platyhelminthes</taxon>
        <taxon>Cestoda</taxon>
        <taxon>Eucestoda</taxon>
        <taxon>Cyclophyllidea</taxon>
        <taxon>Hymenolepididae</taxon>
        <taxon>Hymenolepis</taxon>
    </lineage>
</organism>
<proteinExistence type="predicted"/>
<dbReference type="EMBL" id="CABIJS010000122">
    <property type="protein sequence ID" value="VUZ43927.1"/>
    <property type="molecule type" value="Genomic_DNA"/>
</dbReference>
<gene>
    <name evidence="2" type="ORF">WMSIL1_LOCUS4384</name>
</gene>
<sequence>MNPNAIPNIPFRDRKPPQRDSFDESSISLETPCSQSELVSISEDIICPSRY</sequence>
<name>A0A564Y9F9_HYMDI</name>
<protein>
    <submittedName>
        <fullName evidence="2">Uncharacterized protein</fullName>
    </submittedName>
</protein>
<feature type="region of interest" description="Disordered" evidence="1">
    <location>
        <begin position="1"/>
        <end position="29"/>
    </location>
</feature>
<accession>A0A564Y9F9</accession>
<keyword evidence="3" id="KW-1185">Reference proteome</keyword>
<dbReference type="AlphaFoldDB" id="A0A564Y9F9"/>
<dbReference type="Proteomes" id="UP000321570">
    <property type="component" value="Unassembled WGS sequence"/>
</dbReference>